<gene>
    <name evidence="1" type="ORF">ABEB36_009237</name>
</gene>
<organism evidence="1 2">
    <name type="scientific">Hypothenemus hampei</name>
    <name type="common">Coffee berry borer</name>
    <dbReference type="NCBI Taxonomy" id="57062"/>
    <lineage>
        <taxon>Eukaryota</taxon>
        <taxon>Metazoa</taxon>
        <taxon>Ecdysozoa</taxon>
        <taxon>Arthropoda</taxon>
        <taxon>Hexapoda</taxon>
        <taxon>Insecta</taxon>
        <taxon>Pterygota</taxon>
        <taxon>Neoptera</taxon>
        <taxon>Endopterygota</taxon>
        <taxon>Coleoptera</taxon>
        <taxon>Polyphaga</taxon>
        <taxon>Cucujiformia</taxon>
        <taxon>Curculionidae</taxon>
        <taxon>Scolytinae</taxon>
        <taxon>Hypothenemus</taxon>
    </lineage>
</organism>
<evidence type="ECO:0000313" key="2">
    <source>
        <dbReference type="Proteomes" id="UP001566132"/>
    </source>
</evidence>
<proteinExistence type="predicted"/>
<keyword evidence="2" id="KW-1185">Reference proteome</keyword>
<protein>
    <submittedName>
        <fullName evidence="1">Uncharacterized protein</fullName>
    </submittedName>
</protein>
<accession>A0ABD1EQ76</accession>
<name>A0ABD1EQ76_HYPHA</name>
<dbReference type="EMBL" id="JBDJPC010000006">
    <property type="protein sequence ID" value="KAL1498432.1"/>
    <property type="molecule type" value="Genomic_DNA"/>
</dbReference>
<dbReference type="AlphaFoldDB" id="A0ABD1EQ76"/>
<evidence type="ECO:0000313" key="1">
    <source>
        <dbReference type="EMBL" id="KAL1498432.1"/>
    </source>
</evidence>
<reference evidence="1 2" key="1">
    <citation type="submission" date="2024-05" db="EMBL/GenBank/DDBJ databases">
        <title>Genetic variation in Jamaican populations of the coffee berry borer (Hypothenemus hampei).</title>
        <authorList>
            <person name="Errbii M."/>
            <person name="Myrie A."/>
        </authorList>
    </citation>
    <scope>NUCLEOTIDE SEQUENCE [LARGE SCALE GENOMIC DNA]</scope>
    <source>
        <strain evidence="1">JA-Hopewell-2020-01-JO</strain>
        <tissue evidence="1">Whole body</tissue>
    </source>
</reference>
<dbReference type="Proteomes" id="UP001566132">
    <property type="component" value="Unassembled WGS sequence"/>
</dbReference>
<sequence>MSFAPGKTNFSLDNNSDFLQKKKKVTNTNLPKEKSWTETQKSDIRIYFKKQIKEKVAPRKQQVMEFLQKHPENFKNKNWVQVKSYVYNCYK</sequence>
<comment type="caution">
    <text evidence="1">The sequence shown here is derived from an EMBL/GenBank/DDBJ whole genome shotgun (WGS) entry which is preliminary data.</text>
</comment>